<dbReference type="Gene3D" id="1.10.1510.10">
    <property type="entry name" value="Uncharacterised protein YqeY/AIM41 PF09424, N-terminal domain"/>
    <property type="match status" value="1"/>
</dbReference>
<sequence>MSLLDTINNDLKAAMLSKDVVTRDTLRMLISDIKRFEIDERIEADDVKISNLINKNVKQRRDSIEQFKNGNRDDLVATEEEQLNVILKYLPKQLSEQEIQELIQEGIASVSAKSMQDMGKLMGHLKPKFEGKADMSIVSKLVKELLG</sequence>
<dbReference type="AlphaFoldDB" id="A0A368BQ98"/>
<dbReference type="GO" id="GO:0016884">
    <property type="term" value="F:carbon-nitrogen ligase activity, with glutamine as amido-N-donor"/>
    <property type="evidence" value="ECO:0007669"/>
    <property type="project" value="InterPro"/>
</dbReference>
<dbReference type="InterPro" id="IPR019004">
    <property type="entry name" value="YqeY/Aim41"/>
</dbReference>
<evidence type="ECO:0000313" key="2">
    <source>
        <dbReference type="Proteomes" id="UP000253032"/>
    </source>
</evidence>
<reference evidence="1 2" key="1">
    <citation type="journal article" date="2018" name="Microbiome">
        <title>Fine metagenomic profile of the Mediterranean stratified and mixed water columns revealed by assembly and recruitment.</title>
        <authorList>
            <person name="Haro-Moreno J.M."/>
            <person name="Lopez-Perez M."/>
            <person name="De La Torre J.R."/>
            <person name="Picazo A."/>
            <person name="Camacho A."/>
            <person name="Rodriguez-Valera F."/>
        </authorList>
    </citation>
    <scope>NUCLEOTIDE SEQUENCE [LARGE SCALE GENOMIC DNA]</scope>
    <source>
        <strain evidence="1">MED-G84</strain>
    </source>
</reference>
<dbReference type="InterPro" id="IPR003789">
    <property type="entry name" value="Asn/Gln_tRNA_amidoTrase-B-like"/>
</dbReference>
<accession>A0A368BQ98</accession>
<dbReference type="Gene3D" id="1.10.10.410">
    <property type="match status" value="1"/>
</dbReference>
<proteinExistence type="predicted"/>
<name>A0A368BQ98_9GAMM</name>
<protein>
    <submittedName>
        <fullName evidence="1">GatB/YqeY domain-containing protein</fullName>
    </submittedName>
</protein>
<dbReference type="InterPro" id="IPR023168">
    <property type="entry name" value="GatB_Yqey_C_2"/>
</dbReference>
<dbReference type="SUPFAM" id="SSF89095">
    <property type="entry name" value="GatB/YqeY motif"/>
    <property type="match status" value="1"/>
</dbReference>
<comment type="caution">
    <text evidence="1">The sequence shown here is derived from an EMBL/GenBank/DDBJ whole genome shotgun (WGS) entry which is preliminary data.</text>
</comment>
<organism evidence="1 2">
    <name type="scientific">SAR86 cluster bacterium</name>
    <dbReference type="NCBI Taxonomy" id="2030880"/>
    <lineage>
        <taxon>Bacteria</taxon>
        <taxon>Pseudomonadati</taxon>
        <taxon>Pseudomonadota</taxon>
        <taxon>Gammaproteobacteria</taxon>
        <taxon>SAR86 cluster</taxon>
    </lineage>
</organism>
<dbReference type="PANTHER" id="PTHR28055">
    <property type="entry name" value="ALTERED INHERITANCE OF MITOCHONDRIA PROTEIN 41, MITOCHONDRIAL"/>
    <property type="match status" value="1"/>
</dbReference>
<dbReference type="PANTHER" id="PTHR28055:SF1">
    <property type="entry name" value="ALTERED INHERITANCE OF MITOCHONDRIA PROTEIN 41, MITOCHONDRIAL"/>
    <property type="match status" value="1"/>
</dbReference>
<dbReference type="EMBL" id="QOPC01000003">
    <property type="protein sequence ID" value="RCL39463.1"/>
    <property type="molecule type" value="Genomic_DNA"/>
</dbReference>
<dbReference type="InterPro" id="IPR042184">
    <property type="entry name" value="YqeY/Aim41_N"/>
</dbReference>
<dbReference type="Proteomes" id="UP000253032">
    <property type="component" value="Unassembled WGS sequence"/>
</dbReference>
<dbReference type="Pfam" id="PF09424">
    <property type="entry name" value="YqeY"/>
    <property type="match status" value="1"/>
</dbReference>
<evidence type="ECO:0000313" key="1">
    <source>
        <dbReference type="EMBL" id="RCL39463.1"/>
    </source>
</evidence>
<gene>
    <name evidence="1" type="ORF">DBW98_01040</name>
</gene>